<proteinExistence type="predicted"/>
<keyword evidence="2" id="KW-1185">Reference proteome</keyword>
<sequence length="258" mass="29139">MTTRRYDLTGIFPVLELIQLMHDSVRPVLERVRRTIILISRAGHDERLRVALNGAVHVLSAQVDEIAEVFAELRLLFLALDRAIRLDADWKSNIAQMRTHYDAYTEHLGRLSAQTEQIAGPLVEFEQYLLEYYAYPPVLHYTFLNIWLPLAQRWQMAPPDPRDEILLTISDIIGCARSMIRCNAELSQQALDLSPAAMSHFDFTALEYIRGLPTDERKAASDIVFEIPASLWESSSDLAGQARGLSNSVARHLGDGPG</sequence>
<evidence type="ECO:0000313" key="1">
    <source>
        <dbReference type="EMBL" id="TRM66600.1"/>
    </source>
</evidence>
<protein>
    <submittedName>
        <fullName evidence="1">Uncharacterized protein</fullName>
    </submittedName>
</protein>
<gene>
    <name evidence="1" type="ORF">BD626DRAFT_483206</name>
</gene>
<accession>A0A550CP67</accession>
<comment type="caution">
    <text evidence="1">The sequence shown here is derived from an EMBL/GenBank/DDBJ whole genome shotgun (WGS) entry which is preliminary data.</text>
</comment>
<dbReference type="Proteomes" id="UP000320762">
    <property type="component" value="Unassembled WGS sequence"/>
</dbReference>
<name>A0A550CP67_9AGAR</name>
<organism evidence="1 2">
    <name type="scientific">Schizophyllum amplum</name>
    <dbReference type="NCBI Taxonomy" id="97359"/>
    <lineage>
        <taxon>Eukaryota</taxon>
        <taxon>Fungi</taxon>
        <taxon>Dikarya</taxon>
        <taxon>Basidiomycota</taxon>
        <taxon>Agaricomycotina</taxon>
        <taxon>Agaricomycetes</taxon>
        <taxon>Agaricomycetidae</taxon>
        <taxon>Agaricales</taxon>
        <taxon>Schizophyllaceae</taxon>
        <taxon>Schizophyllum</taxon>
    </lineage>
</organism>
<evidence type="ECO:0000313" key="2">
    <source>
        <dbReference type="Proteomes" id="UP000320762"/>
    </source>
</evidence>
<reference evidence="1 2" key="1">
    <citation type="journal article" date="2019" name="New Phytol.">
        <title>Comparative genomics reveals unique wood-decay strategies and fruiting body development in the Schizophyllaceae.</title>
        <authorList>
            <person name="Almasi E."/>
            <person name="Sahu N."/>
            <person name="Krizsan K."/>
            <person name="Balint B."/>
            <person name="Kovacs G.M."/>
            <person name="Kiss B."/>
            <person name="Cseklye J."/>
            <person name="Drula E."/>
            <person name="Henrissat B."/>
            <person name="Nagy I."/>
            <person name="Chovatia M."/>
            <person name="Adam C."/>
            <person name="LaButti K."/>
            <person name="Lipzen A."/>
            <person name="Riley R."/>
            <person name="Grigoriev I.V."/>
            <person name="Nagy L.G."/>
        </authorList>
    </citation>
    <scope>NUCLEOTIDE SEQUENCE [LARGE SCALE GENOMIC DNA]</scope>
    <source>
        <strain evidence="1 2">NL-1724</strain>
    </source>
</reference>
<dbReference type="EMBL" id="VDMD01000003">
    <property type="protein sequence ID" value="TRM66600.1"/>
    <property type="molecule type" value="Genomic_DNA"/>
</dbReference>
<dbReference type="AlphaFoldDB" id="A0A550CP67"/>